<keyword evidence="1" id="KW-1133">Transmembrane helix</keyword>
<sequence length="140" mass="15982">MSESINPVFLGAIVLGALVGIIFLIMFALKYTQFNSRELQNIFLGIHERGYKDAANGEPRDENYFKATDSGCEKLSSTLRKTMNSTYLKGYDRYLAGEPSLIQMLDKQIEALDHISALHGERMKLLKSYNRRPKQLEFDL</sequence>
<feature type="transmembrane region" description="Helical" evidence="1">
    <location>
        <begin position="6"/>
        <end position="29"/>
    </location>
</feature>
<evidence type="ECO:0000256" key="1">
    <source>
        <dbReference type="SAM" id="Phobius"/>
    </source>
</evidence>
<dbReference type="EMBL" id="PFAP01000004">
    <property type="protein sequence ID" value="PIR94521.1"/>
    <property type="molecule type" value="Genomic_DNA"/>
</dbReference>
<evidence type="ECO:0000313" key="3">
    <source>
        <dbReference type="Proteomes" id="UP000229901"/>
    </source>
</evidence>
<proteinExistence type="predicted"/>
<gene>
    <name evidence="2" type="ORF">COT97_01075</name>
</gene>
<evidence type="ECO:0000313" key="2">
    <source>
        <dbReference type="EMBL" id="PIR94521.1"/>
    </source>
</evidence>
<name>A0A2H0V630_9BACT</name>
<accession>A0A2H0V630</accession>
<keyword evidence="1" id="KW-0472">Membrane</keyword>
<comment type="caution">
    <text evidence="2">The sequence shown here is derived from an EMBL/GenBank/DDBJ whole genome shotgun (WGS) entry which is preliminary data.</text>
</comment>
<reference evidence="3" key="1">
    <citation type="submission" date="2017-09" db="EMBL/GenBank/DDBJ databases">
        <title>Depth-based differentiation of microbial function through sediment-hosted aquifers and enrichment of novel symbionts in the deep terrestrial subsurface.</title>
        <authorList>
            <person name="Probst A.J."/>
            <person name="Ladd B."/>
            <person name="Jarett J.K."/>
            <person name="Geller-Mcgrath D.E."/>
            <person name="Sieber C.M.K."/>
            <person name="Emerson J.B."/>
            <person name="Anantharaman K."/>
            <person name="Thomas B.C."/>
            <person name="Malmstrom R."/>
            <person name="Stieglmeier M."/>
            <person name="Klingl A."/>
            <person name="Woyke T."/>
            <person name="Ryan C.M."/>
            <person name="Banfield J.F."/>
        </authorList>
    </citation>
    <scope>NUCLEOTIDE SEQUENCE [LARGE SCALE GENOMIC DNA]</scope>
</reference>
<keyword evidence="1" id="KW-0812">Transmembrane</keyword>
<dbReference type="Proteomes" id="UP000229901">
    <property type="component" value="Unassembled WGS sequence"/>
</dbReference>
<organism evidence="2 3">
    <name type="scientific">Candidatus Falkowbacteria bacterium CG10_big_fil_rev_8_21_14_0_10_39_11</name>
    <dbReference type="NCBI Taxonomy" id="1974565"/>
    <lineage>
        <taxon>Bacteria</taxon>
        <taxon>Candidatus Falkowiibacteriota</taxon>
    </lineage>
</organism>
<protein>
    <submittedName>
        <fullName evidence="2">Uncharacterized protein</fullName>
    </submittedName>
</protein>
<dbReference type="AlphaFoldDB" id="A0A2H0V630"/>